<dbReference type="Pfam" id="PF13516">
    <property type="entry name" value="LRR_6"/>
    <property type="match status" value="5"/>
</dbReference>
<comment type="caution">
    <text evidence="5">The sequence shown here is derived from an EMBL/GenBank/DDBJ whole genome shotgun (WGS) entry which is preliminary data.</text>
</comment>
<dbReference type="EMBL" id="CAXAMM010040184">
    <property type="protein sequence ID" value="CAK9091572.1"/>
    <property type="molecule type" value="Genomic_DNA"/>
</dbReference>
<proteinExistence type="predicted"/>
<keyword evidence="3" id="KW-0677">Repeat</keyword>
<name>A0ABP0QTH0_9DINO</name>
<dbReference type="InterPro" id="IPR027038">
    <property type="entry name" value="RanGap"/>
</dbReference>
<dbReference type="PANTHER" id="PTHR24113">
    <property type="entry name" value="RAN GTPASE-ACTIVATING PROTEIN 1"/>
    <property type="match status" value="1"/>
</dbReference>
<feature type="compositionally biased region" description="Basic and acidic residues" evidence="4">
    <location>
        <begin position="975"/>
        <end position="989"/>
    </location>
</feature>
<gene>
    <name evidence="5" type="ORF">SCF082_LOCUS43136</name>
</gene>
<protein>
    <submittedName>
        <fullName evidence="5">Protein NLRC3</fullName>
    </submittedName>
</protein>
<dbReference type="Proteomes" id="UP001642464">
    <property type="component" value="Unassembled WGS sequence"/>
</dbReference>
<evidence type="ECO:0000256" key="4">
    <source>
        <dbReference type="SAM" id="MobiDB-lite"/>
    </source>
</evidence>
<dbReference type="SMART" id="SM00368">
    <property type="entry name" value="LRR_RI"/>
    <property type="match status" value="6"/>
</dbReference>
<feature type="region of interest" description="Disordered" evidence="4">
    <location>
        <begin position="969"/>
        <end position="1000"/>
    </location>
</feature>
<keyword evidence="2" id="KW-0433">Leucine-rich repeat</keyword>
<accession>A0ABP0QTH0</accession>
<dbReference type="PANTHER" id="PTHR24113:SF12">
    <property type="entry name" value="RAN GTPASE-ACTIVATING PROTEIN 1"/>
    <property type="match status" value="1"/>
</dbReference>
<evidence type="ECO:0000313" key="6">
    <source>
        <dbReference type="Proteomes" id="UP001642464"/>
    </source>
</evidence>
<sequence>MKFQSFSEATEVGLYCWNPEGGRQKRFKDVTVEDIQRGLQTPTEPPKLQLDRVRCPLTFLQPERCYGPSALNMFPHDPGYVVSLYMAKEMGVDLDSVDFLLGGSSLNIMATKRIEAGTSSSAWGHTIIVAKSKQYQQNYGDIGFQFERLVTGERLEGPHDVRKHEHLTRRTIDSWNVLFAAEIDALDVDGVVEVKSGNPRNFAMKVLFQMISNGSKRLVRADRRQDRLLSIEQKSLERPATEVEVLSMLKHELGEGLWELQHLDTAPEWANGPVGPVGCPDADASVPLTSGGKAEGSELSVLELAARQRTPDELLEEIFQQFEASSSCEIGRNSYSEPGTGVIQTSHLTDALAKMNLEDFEDASDDIVRQPLDLADVHFAQMDKADFEVELLKKVLNSLGHPERLTLRSFQQTMKEIVQEALRLAQVFDPKKIGVLPRPSIVKMVQLWSKSCFSEKQLEEILKDVPSNSQGLEYRYIIPSLLPLKAKYDLEDPKSLAKFLIDANIRLVRAEYLYKLLRSNRCMPRRQEAEDECCEVNGAEVSALVSHQEVADWALGHREALICSVSHAWEAREHPDPCRFQLENLVSCVGLYDAAYFDDLWIFYDYVSLFQFQRHSAEQEASFRRAMGNMHMLYAHQSTMTFRLERLTPLPLWTALKEDFTYKVLVYHVPSGAVVPVPLSFLVRNGILYRGRGWCRAEIEWSATRGIQQKNLAVDGEPGERGRMKKVPMAPAMFQRHMDTAAFTHRDDSKNVVQLQKKIFYDKVTARKQLNLMDLSEADMIELTASLLHFKELKVLRINIFSAGKAEATAFFQALKPLTLEKLVLNSAVGSGVHEAIAKGLPQINFSCMSELDLEDCRIGNLGAQALGEVLKKNDTITHLNVQSNDLGPLGIEVLAEALRHNSTLRVLSLRQNHIGDVGVQALAEALSQNRTLTEIYLNWEHQSAVGVQALQQVEERLKANRDAAQATAEAAEVFTEREARRQSREARRQSNRPGRPRLQGLARALKADGIQRKIHLSGENIGDEDLKVLCDALKLNNSVDEIDLQRNRITDAGVKALAEALCQNKRITLVNLMHNDITDGGIEVLAEVVRCRGGFRSILLGFNPFGETGRQALQRIKERCTE</sequence>
<keyword evidence="1" id="KW-0343">GTPase activation</keyword>
<reference evidence="5 6" key="1">
    <citation type="submission" date="2024-02" db="EMBL/GenBank/DDBJ databases">
        <authorList>
            <person name="Chen Y."/>
            <person name="Shah S."/>
            <person name="Dougan E. K."/>
            <person name="Thang M."/>
            <person name="Chan C."/>
        </authorList>
    </citation>
    <scope>NUCLEOTIDE SEQUENCE [LARGE SCALE GENOMIC DNA]</scope>
</reference>
<evidence type="ECO:0000313" key="5">
    <source>
        <dbReference type="EMBL" id="CAK9091572.1"/>
    </source>
</evidence>
<keyword evidence="6" id="KW-1185">Reference proteome</keyword>
<evidence type="ECO:0000256" key="1">
    <source>
        <dbReference type="ARBA" id="ARBA00022468"/>
    </source>
</evidence>
<organism evidence="5 6">
    <name type="scientific">Durusdinium trenchii</name>
    <dbReference type="NCBI Taxonomy" id="1381693"/>
    <lineage>
        <taxon>Eukaryota</taxon>
        <taxon>Sar</taxon>
        <taxon>Alveolata</taxon>
        <taxon>Dinophyceae</taxon>
        <taxon>Suessiales</taxon>
        <taxon>Symbiodiniaceae</taxon>
        <taxon>Durusdinium</taxon>
    </lineage>
</organism>
<dbReference type="Gene3D" id="3.80.10.10">
    <property type="entry name" value="Ribonuclease Inhibitor"/>
    <property type="match status" value="2"/>
</dbReference>
<evidence type="ECO:0000256" key="2">
    <source>
        <dbReference type="ARBA" id="ARBA00022614"/>
    </source>
</evidence>
<dbReference type="InterPro" id="IPR032675">
    <property type="entry name" value="LRR_dom_sf"/>
</dbReference>
<evidence type="ECO:0000256" key="3">
    <source>
        <dbReference type="ARBA" id="ARBA00022737"/>
    </source>
</evidence>
<dbReference type="InterPro" id="IPR001611">
    <property type="entry name" value="Leu-rich_rpt"/>
</dbReference>
<dbReference type="SUPFAM" id="SSF52047">
    <property type="entry name" value="RNI-like"/>
    <property type="match status" value="2"/>
</dbReference>